<evidence type="ECO:0000313" key="9">
    <source>
        <dbReference type="Proteomes" id="UP001156102"/>
    </source>
</evidence>
<dbReference type="PANTHER" id="PTHR43817:SF1">
    <property type="entry name" value="HYDROLASE, FAMILY 43, PUTATIVE (AFU_ORTHOLOGUE AFUA_3G01660)-RELATED"/>
    <property type="match status" value="1"/>
</dbReference>
<dbReference type="PANTHER" id="PTHR43817">
    <property type="entry name" value="GLYCOSYL HYDROLASE"/>
    <property type="match status" value="1"/>
</dbReference>
<feature type="chain" id="PRO_5041428282" evidence="6">
    <location>
        <begin position="29"/>
        <end position="612"/>
    </location>
</feature>
<evidence type="ECO:0000256" key="3">
    <source>
        <dbReference type="ARBA" id="ARBA00022801"/>
    </source>
</evidence>
<dbReference type="Pfam" id="PF22704">
    <property type="entry name" value="CBM13-like"/>
    <property type="match status" value="1"/>
</dbReference>
<keyword evidence="4" id="KW-0326">Glycosidase</keyword>
<name>A0AA41X899_9BACI</name>
<evidence type="ECO:0000313" key="8">
    <source>
        <dbReference type="EMBL" id="MCP8968190.1"/>
    </source>
</evidence>
<evidence type="ECO:0000256" key="4">
    <source>
        <dbReference type="ARBA" id="ARBA00023295"/>
    </source>
</evidence>
<gene>
    <name evidence="8" type="ORF">NK662_06510</name>
</gene>
<dbReference type="InterPro" id="IPR008979">
    <property type="entry name" value="Galactose-bd-like_sf"/>
</dbReference>
<dbReference type="InterPro" id="IPR055240">
    <property type="entry name" value="CBM13-like"/>
</dbReference>
<organism evidence="8 9">
    <name type="scientific">Ectobacillus ponti</name>
    <dbReference type="NCBI Taxonomy" id="2961894"/>
    <lineage>
        <taxon>Bacteria</taxon>
        <taxon>Bacillati</taxon>
        <taxon>Bacillota</taxon>
        <taxon>Bacilli</taxon>
        <taxon>Bacillales</taxon>
        <taxon>Bacillaceae</taxon>
        <taxon>Ectobacillus</taxon>
    </lineage>
</organism>
<keyword evidence="3" id="KW-0378">Hydrolase</keyword>
<dbReference type="Proteomes" id="UP001156102">
    <property type="component" value="Unassembled WGS sequence"/>
</dbReference>
<dbReference type="Gene3D" id="2.60.120.260">
    <property type="entry name" value="Galactose-binding domain-like"/>
    <property type="match status" value="2"/>
</dbReference>
<evidence type="ECO:0000256" key="5">
    <source>
        <dbReference type="PIRSR" id="PIRSR606710-2"/>
    </source>
</evidence>
<dbReference type="RefSeq" id="WP_254758108.1">
    <property type="nucleotide sequence ID" value="NZ_JANCLT010000003.1"/>
</dbReference>
<feature type="signal peptide" evidence="6">
    <location>
        <begin position="1"/>
        <end position="28"/>
    </location>
</feature>
<dbReference type="InterPro" id="IPR005084">
    <property type="entry name" value="CBM6"/>
</dbReference>
<dbReference type="EMBL" id="JANCLT010000003">
    <property type="protein sequence ID" value="MCP8968190.1"/>
    <property type="molecule type" value="Genomic_DNA"/>
</dbReference>
<comment type="caution">
    <text evidence="8">The sequence shown here is derived from an EMBL/GenBank/DDBJ whole genome shotgun (WGS) entry which is preliminary data.</text>
</comment>
<dbReference type="Gene3D" id="2.115.10.20">
    <property type="entry name" value="Glycosyl hydrolase domain, family 43"/>
    <property type="match status" value="1"/>
</dbReference>
<feature type="site" description="Important for catalytic activity, responsible for pKa modulation of the active site Glu and correct orientation of both the proton donor and substrate" evidence="5">
    <location>
        <position position="165"/>
    </location>
</feature>
<dbReference type="CDD" id="cd18820">
    <property type="entry name" value="GH43_LbAraf43-like"/>
    <property type="match status" value="1"/>
</dbReference>
<keyword evidence="2 6" id="KW-0732">Signal</keyword>
<reference evidence="8" key="1">
    <citation type="submission" date="2022-07" db="EMBL/GenBank/DDBJ databases">
        <authorList>
            <person name="Li W.-J."/>
            <person name="Deng Q.-Q."/>
        </authorList>
    </citation>
    <scope>NUCLEOTIDE SEQUENCE</scope>
    <source>
        <strain evidence="8">SYSU M60031</strain>
    </source>
</reference>
<evidence type="ECO:0000259" key="7">
    <source>
        <dbReference type="PROSITE" id="PS51175"/>
    </source>
</evidence>
<evidence type="ECO:0000256" key="2">
    <source>
        <dbReference type="ARBA" id="ARBA00022729"/>
    </source>
</evidence>
<protein>
    <submittedName>
        <fullName evidence="8">Family 43 glycosylhydrolase</fullName>
    </submittedName>
</protein>
<keyword evidence="9" id="KW-1185">Reference proteome</keyword>
<dbReference type="GO" id="GO:0005975">
    <property type="term" value="P:carbohydrate metabolic process"/>
    <property type="evidence" value="ECO:0007669"/>
    <property type="project" value="InterPro"/>
</dbReference>
<dbReference type="SUPFAM" id="SSF75005">
    <property type="entry name" value="Arabinanase/levansucrase/invertase"/>
    <property type="match status" value="1"/>
</dbReference>
<sequence length="612" mass="67633">MKASKLTAAALAVPLVLSAMPQSPTVNAEPTKEQAFGVFQNPVVTEGADPWVVRHSDGYYYYTQTTGDNITVWKSKTLSGLGGAEKKVVWEPAAGAPNSQHMWAPELHFLNGKWYIYYAASDGDMGKQRMYVLESEGADPLGPYHYPQGTAYGKVSDPSDKWAIDGTILEQNGQLYMIWSGWEGDVNVSQQLYIAPMSNPWTISGNRVEISRPELAWEKNGFPYINEGPQLLKNKQGQVFLVYSASGSWTDDYCLGMLTLNGDPLNPKSWLKHEQPVFQKDPAAGVYGPGHNSFVQSPDGKEDWIVYHAARFQGAGWERNVRMQPFSWNSDGTPNFGTPVAAYAFQRVPSGEGAIGKLAPSFPGLTYKYEAESGTVNRARIVPNSDASGGAKVGYMDFEDSYVEFAVQVPPGAYTMKVRYSNGMGQQTSHKLVLNGQDLGEVTYEPYGWNSWRYAEVPVTLQAENTIRLSKGKLYTELDGIELVPQNTTVYRYEAELAELKRAKVIHDITLSNRQKVACLDEQSKLSFPVQVPKSGIYKLQFQYRNTANTAGAQQVQVNGKPSGNLSYSPTGQAWQTVSMEAELREGANTITLSKGEGIIELDYMNIAKRGE</sequence>
<dbReference type="Pfam" id="PF04616">
    <property type="entry name" value="Glyco_hydro_43"/>
    <property type="match status" value="1"/>
</dbReference>
<feature type="domain" description="CBM6" evidence="7">
    <location>
        <begin position="491"/>
        <end position="608"/>
    </location>
</feature>
<evidence type="ECO:0000256" key="6">
    <source>
        <dbReference type="SAM" id="SignalP"/>
    </source>
</evidence>
<accession>A0AA41X899</accession>
<dbReference type="SUPFAM" id="SSF49785">
    <property type="entry name" value="Galactose-binding domain-like"/>
    <property type="match status" value="2"/>
</dbReference>
<comment type="similarity">
    <text evidence="1">Belongs to the glycosyl hydrolase 43 family.</text>
</comment>
<proteinExistence type="inferred from homology"/>
<dbReference type="AlphaFoldDB" id="A0AA41X899"/>
<dbReference type="GO" id="GO:0030246">
    <property type="term" value="F:carbohydrate binding"/>
    <property type="evidence" value="ECO:0007669"/>
    <property type="project" value="InterPro"/>
</dbReference>
<dbReference type="InterPro" id="IPR023296">
    <property type="entry name" value="Glyco_hydro_beta-prop_sf"/>
</dbReference>
<evidence type="ECO:0000256" key="1">
    <source>
        <dbReference type="ARBA" id="ARBA00009865"/>
    </source>
</evidence>
<dbReference type="PROSITE" id="PS51175">
    <property type="entry name" value="CBM6"/>
    <property type="match status" value="1"/>
</dbReference>
<dbReference type="InterPro" id="IPR006710">
    <property type="entry name" value="Glyco_hydro_43"/>
</dbReference>
<dbReference type="GO" id="GO:0004553">
    <property type="term" value="F:hydrolase activity, hydrolyzing O-glycosyl compounds"/>
    <property type="evidence" value="ECO:0007669"/>
    <property type="project" value="InterPro"/>
</dbReference>